<dbReference type="CDD" id="cd00082">
    <property type="entry name" value="HisKA"/>
    <property type="match status" value="1"/>
</dbReference>
<evidence type="ECO:0000256" key="12">
    <source>
        <dbReference type="ARBA" id="ARBA00023136"/>
    </source>
</evidence>
<dbReference type="Gene3D" id="3.30.565.10">
    <property type="entry name" value="Histidine kinase-like ATPase, C-terminal domain"/>
    <property type="match status" value="1"/>
</dbReference>
<evidence type="ECO:0000256" key="1">
    <source>
        <dbReference type="ARBA" id="ARBA00000085"/>
    </source>
</evidence>
<dbReference type="GO" id="GO:0016020">
    <property type="term" value="C:membrane"/>
    <property type="evidence" value="ECO:0007669"/>
    <property type="project" value="UniProtKB-SubCell"/>
</dbReference>
<evidence type="ECO:0000256" key="8">
    <source>
        <dbReference type="ARBA" id="ARBA00022777"/>
    </source>
</evidence>
<keyword evidence="18" id="KW-1185">Reference proteome</keyword>
<dbReference type="InterPro" id="IPR003661">
    <property type="entry name" value="HisK_dim/P_dom"/>
</dbReference>
<proteinExistence type="predicted"/>
<dbReference type="Pfam" id="PF00512">
    <property type="entry name" value="HisKA"/>
    <property type="match status" value="1"/>
</dbReference>
<dbReference type="SMART" id="SM00091">
    <property type="entry name" value="PAS"/>
    <property type="match status" value="1"/>
</dbReference>
<dbReference type="GO" id="GO:0000155">
    <property type="term" value="F:phosphorelay sensor kinase activity"/>
    <property type="evidence" value="ECO:0007669"/>
    <property type="project" value="InterPro"/>
</dbReference>
<keyword evidence="5" id="KW-0808">Transferase</keyword>
<organism evidence="17 18">
    <name type="scientific">Ligaoa zhengdingensis</name>
    <dbReference type="NCBI Taxonomy" id="2763658"/>
    <lineage>
        <taxon>Bacteria</taxon>
        <taxon>Bacillati</taxon>
        <taxon>Bacillota</taxon>
        <taxon>Clostridia</taxon>
        <taxon>Eubacteriales</taxon>
        <taxon>Oscillospiraceae</taxon>
        <taxon>Ligaoa</taxon>
    </lineage>
</organism>
<evidence type="ECO:0000313" key="17">
    <source>
        <dbReference type="EMBL" id="MBC8546140.1"/>
    </source>
</evidence>
<dbReference type="InterPro" id="IPR005467">
    <property type="entry name" value="His_kinase_dom"/>
</dbReference>
<dbReference type="Gene3D" id="6.10.340.10">
    <property type="match status" value="1"/>
</dbReference>
<dbReference type="GO" id="GO:0000156">
    <property type="term" value="F:phosphorelay response regulator activity"/>
    <property type="evidence" value="ECO:0007669"/>
    <property type="project" value="TreeGrafter"/>
</dbReference>
<feature type="signal peptide" evidence="14">
    <location>
        <begin position="1"/>
        <end position="25"/>
    </location>
</feature>
<accession>A0A926I488</accession>
<dbReference type="Pfam" id="PF02518">
    <property type="entry name" value="HATPase_c"/>
    <property type="match status" value="1"/>
</dbReference>
<dbReference type="InterPro" id="IPR003594">
    <property type="entry name" value="HATPase_dom"/>
</dbReference>
<reference evidence="17" key="1">
    <citation type="submission" date="2020-08" db="EMBL/GenBank/DDBJ databases">
        <title>Genome public.</title>
        <authorList>
            <person name="Liu C."/>
            <person name="Sun Q."/>
        </authorList>
    </citation>
    <scope>NUCLEOTIDE SEQUENCE</scope>
    <source>
        <strain evidence="17">NSJ-31</strain>
    </source>
</reference>
<evidence type="ECO:0000259" key="15">
    <source>
        <dbReference type="PROSITE" id="PS50109"/>
    </source>
</evidence>
<dbReference type="InterPro" id="IPR004358">
    <property type="entry name" value="Sig_transdc_His_kin-like_C"/>
</dbReference>
<dbReference type="InterPro" id="IPR050351">
    <property type="entry name" value="BphY/WalK/GraS-like"/>
</dbReference>
<evidence type="ECO:0000256" key="5">
    <source>
        <dbReference type="ARBA" id="ARBA00022679"/>
    </source>
</evidence>
<evidence type="ECO:0000256" key="9">
    <source>
        <dbReference type="ARBA" id="ARBA00022840"/>
    </source>
</evidence>
<dbReference type="InterPro" id="IPR003660">
    <property type="entry name" value="HAMP_dom"/>
</dbReference>
<dbReference type="PROSITE" id="PS50885">
    <property type="entry name" value="HAMP"/>
    <property type="match status" value="1"/>
</dbReference>
<evidence type="ECO:0000256" key="7">
    <source>
        <dbReference type="ARBA" id="ARBA00022741"/>
    </source>
</evidence>
<feature type="domain" description="Histidine kinase" evidence="15">
    <location>
        <begin position="364"/>
        <end position="580"/>
    </location>
</feature>
<dbReference type="Gene3D" id="1.10.287.130">
    <property type="match status" value="1"/>
</dbReference>
<dbReference type="FunFam" id="3.30.565.10:FF:000006">
    <property type="entry name" value="Sensor histidine kinase WalK"/>
    <property type="match status" value="1"/>
</dbReference>
<dbReference type="InterPro" id="IPR036097">
    <property type="entry name" value="HisK_dim/P_sf"/>
</dbReference>
<keyword evidence="12 13" id="KW-0472">Membrane</keyword>
<gene>
    <name evidence="17" type="ORF">H8711_04220</name>
</gene>
<dbReference type="EMBL" id="JACRST010000004">
    <property type="protein sequence ID" value="MBC8546140.1"/>
    <property type="molecule type" value="Genomic_DNA"/>
</dbReference>
<dbReference type="GO" id="GO:0030295">
    <property type="term" value="F:protein kinase activator activity"/>
    <property type="evidence" value="ECO:0007669"/>
    <property type="project" value="TreeGrafter"/>
</dbReference>
<keyword evidence="4" id="KW-0597">Phosphoprotein</keyword>
<dbReference type="AlphaFoldDB" id="A0A926I488"/>
<dbReference type="SUPFAM" id="SSF55785">
    <property type="entry name" value="PYP-like sensor domain (PAS domain)"/>
    <property type="match status" value="1"/>
</dbReference>
<keyword evidence="11" id="KW-0902">Two-component regulatory system</keyword>
<evidence type="ECO:0000256" key="3">
    <source>
        <dbReference type="ARBA" id="ARBA00012438"/>
    </source>
</evidence>
<comment type="catalytic activity">
    <reaction evidence="1">
        <text>ATP + protein L-histidine = ADP + protein N-phospho-L-histidine.</text>
        <dbReference type="EC" id="2.7.13.3"/>
    </reaction>
</comment>
<dbReference type="GO" id="GO:0007234">
    <property type="term" value="P:osmosensory signaling via phosphorelay pathway"/>
    <property type="evidence" value="ECO:0007669"/>
    <property type="project" value="TreeGrafter"/>
</dbReference>
<comment type="subcellular location">
    <subcellularLocation>
        <location evidence="2">Membrane</location>
        <topology evidence="2">Multi-pass membrane protein</topology>
    </subcellularLocation>
</comment>
<dbReference type="InterPro" id="IPR000014">
    <property type="entry name" value="PAS"/>
</dbReference>
<sequence>MKKQIVIRCILLCLAVVLISSLASAVILQYNKEQSIVRNMQDILTAITLQSDGEDPASADYPGLAKRYAQLSFDYRITILNKDGTVLGDSHSDSADMENHADRPEIRQALAAGTGYEKRRSDTLGASMVYVARRDGDVIYRIAAPVDNINATMLDLIPALLAGLIVALIVSPILASATARSITRPLAGVADSLKQLDSENYEVKLLPSEYDELQPITDTINSLTRHISDTMRELSDQRHKTDYLLSSMEDGLILVDNEMRVLQLNGAAQRFLGENKPVEDGRNLLRYTHQLKLIDAVQSAVDNGVSSLFDLESSDHEGMVLSVHVTAIQSDWMAGGKANGAVVLITDVTRDRQVQRMRSEFVANASHELKTPITSIGGFAELLTTGVVNNPDKVRDYLARIQSETARMAALIDDILRLSCLENSAGEPGDRQPVPLRGLIEETIANLQPQLEARHVTVKVDAQDVTVQAVPDEMKTLVQNLLDNAVKYNRDGGSVSVLLQRQAGGLRLEVADTGIGIPYEDQPRIFERFYRVDKGRSRKVGGTGLGLSIVKHVVAKYGGEISLKSAVNKGTTIAVTLPLS</sequence>
<keyword evidence="8" id="KW-0418">Kinase</keyword>
<name>A0A926I488_9FIRM</name>
<evidence type="ECO:0000256" key="4">
    <source>
        <dbReference type="ARBA" id="ARBA00022553"/>
    </source>
</evidence>
<evidence type="ECO:0000256" key="2">
    <source>
        <dbReference type="ARBA" id="ARBA00004141"/>
    </source>
</evidence>
<dbReference type="PANTHER" id="PTHR42878">
    <property type="entry name" value="TWO-COMPONENT HISTIDINE KINASE"/>
    <property type="match status" value="1"/>
</dbReference>
<dbReference type="Gene3D" id="3.30.450.20">
    <property type="entry name" value="PAS domain"/>
    <property type="match status" value="1"/>
</dbReference>
<dbReference type="SUPFAM" id="SSF47384">
    <property type="entry name" value="Homodimeric domain of signal transducing histidine kinase"/>
    <property type="match status" value="1"/>
</dbReference>
<comment type="caution">
    <text evidence="17">The sequence shown here is derived from an EMBL/GenBank/DDBJ whole genome shotgun (WGS) entry which is preliminary data.</text>
</comment>
<dbReference type="InterPro" id="IPR036890">
    <property type="entry name" value="HATPase_C_sf"/>
</dbReference>
<evidence type="ECO:0000259" key="16">
    <source>
        <dbReference type="PROSITE" id="PS50885"/>
    </source>
</evidence>
<dbReference type="PANTHER" id="PTHR42878:SF7">
    <property type="entry name" value="SENSOR HISTIDINE KINASE GLRK"/>
    <property type="match status" value="1"/>
</dbReference>
<evidence type="ECO:0000313" key="18">
    <source>
        <dbReference type="Proteomes" id="UP000653127"/>
    </source>
</evidence>
<evidence type="ECO:0000256" key="13">
    <source>
        <dbReference type="SAM" id="Phobius"/>
    </source>
</evidence>
<dbReference type="PRINTS" id="PR00344">
    <property type="entry name" value="BCTRLSENSOR"/>
</dbReference>
<dbReference type="FunFam" id="1.10.287.130:FF:000001">
    <property type="entry name" value="Two-component sensor histidine kinase"/>
    <property type="match status" value="1"/>
</dbReference>
<dbReference type="EC" id="2.7.13.3" evidence="3"/>
<feature type="transmembrane region" description="Helical" evidence="13">
    <location>
        <begin position="156"/>
        <end position="175"/>
    </location>
</feature>
<feature type="domain" description="HAMP" evidence="16">
    <location>
        <begin position="180"/>
        <end position="232"/>
    </location>
</feature>
<evidence type="ECO:0000256" key="6">
    <source>
        <dbReference type="ARBA" id="ARBA00022692"/>
    </source>
</evidence>
<dbReference type="SUPFAM" id="SSF55874">
    <property type="entry name" value="ATPase domain of HSP90 chaperone/DNA topoisomerase II/histidine kinase"/>
    <property type="match status" value="1"/>
</dbReference>
<dbReference type="Proteomes" id="UP000653127">
    <property type="component" value="Unassembled WGS sequence"/>
</dbReference>
<dbReference type="InterPro" id="IPR035965">
    <property type="entry name" value="PAS-like_dom_sf"/>
</dbReference>
<evidence type="ECO:0000256" key="14">
    <source>
        <dbReference type="SAM" id="SignalP"/>
    </source>
</evidence>
<keyword evidence="6 13" id="KW-0812">Transmembrane</keyword>
<evidence type="ECO:0000256" key="11">
    <source>
        <dbReference type="ARBA" id="ARBA00023012"/>
    </source>
</evidence>
<dbReference type="RefSeq" id="WP_249282295.1">
    <property type="nucleotide sequence ID" value="NZ_JACRST010000004.1"/>
</dbReference>
<dbReference type="CDD" id="cd00130">
    <property type="entry name" value="PAS"/>
    <property type="match status" value="1"/>
</dbReference>
<dbReference type="PROSITE" id="PS50109">
    <property type="entry name" value="HIS_KIN"/>
    <property type="match status" value="1"/>
</dbReference>
<feature type="chain" id="PRO_5037665117" description="histidine kinase" evidence="14">
    <location>
        <begin position="26"/>
        <end position="580"/>
    </location>
</feature>
<keyword evidence="7" id="KW-0547">Nucleotide-binding</keyword>
<keyword evidence="9" id="KW-0067">ATP-binding</keyword>
<dbReference type="CDD" id="cd00075">
    <property type="entry name" value="HATPase"/>
    <property type="match status" value="1"/>
</dbReference>
<protein>
    <recommendedName>
        <fullName evidence="3">histidine kinase</fullName>
        <ecNumber evidence="3">2.7.13.3</ecNumber>
    </recommendedName>
</protein>
<dbReference type="SMART" id="SM00388">
    <property type="entry name" value="HisKA"/>
    <property type="match status" value="1"/>
</dbReference>
<evidence type="ECO:0000256" key="10">
    <source>
        <dbReference type="ARBA" id="ARBA00022989"/>
    </source>
</evidence>
<dbReference type="GO" id="GO:0005524">
    <property type="term" value="F:ATP binding"/>
    <property type="evidence" value="ECO:0007669"/>
    <property type="project" value="UniProtKB-KW"/>
</dbReference>
<dbReference type="SMART" id="SM00387">
    <property type="entry name" value="HATPase_c"/>
    <property type="match status" value="1"/>
</dbReference>
<keyword evidence="14" id="KW-0732">Signal</keyword>
<keyword evidence="10 13" id="KW-1133">Transmembrane helix</keyword>